<comment type="caution">
    <text evidence="2">The sequence shown here is derived from an EMBL/GenBank/DDBJ whole genome shotgun (WGS) entry which is preliminary data.</text>
</comment>
<dbReference type="Pfam" id="PF07727">
    <property type="entry name" value="RVT_2"/>
    <property type="match status" value="1"/>
</dbReference>
<dbReference type="InterPro" id="IPR013103">
    <property type="entry name" value="RVT_2"/>
</dbReference>
<keyword evidence="3" id="KW-1185">Reference proteome</keyword>
<reference evidence="3" key="1">
    <citation type="submission" date="2017-03" db="EMBL/GenBank/DDBJ databases">
        <title>Phytopthora megakarya and P. palmivora, two closely related causual agents of cacao black pod achieved similar genome size and gene model numbers by different mechanisms.</title>
        <authorList>
            <person name="Ali S."/>
            <person name="Shao J."/>
            <person name="Larry D.J."/>
            <person name="Kronmiller B."/>
            <person name="Shen D."/>
            <person name="Strem M.D."/>
            <person name="Melnick R.L."/>
            <person name="Guiltinan M.J."/>
            <person name="Tyler B.M."/>
            <person name="Meinhardt L.W."/>
            <person name="Bailey B.A."/>
        </authorList>
    </citation>
    <scope>NUCLEOTIDE SEQUENCE [LARGE SCALE GENOMIC DNA]</scope>
    <source>
        <strain evidence="3">zdho120</strain>
    </source>
</reference>
<protein>
    <submittedName>
        <fullName evidence="2">Transposable element</fullName>
    </submittedName>
</protein>
<evidence type="ECO:0000313" key="3">
    <source>
        <dbReference type="Proteomes" id="UP000198211"/>
    </source>
</evidence>
<dbReference type="OrthoDB" id="8025968at2759"/>
<feature type="domain" description="Reverse transcriptase Ty1/copia-type" evidence="1">
    <location>
        <begin position="6"/>
        <end position="113"/>
    </location>
</feature>
<accession>A0A225UWG8</accession>
<dbReference type="AlphaFoldDB" id="A0A225UWG8"/>
<name>A0A225UWG8_9STRA</name>
<sequence length="139" mass="15649">MAQGYLTTAGFEALQCEACIFVRSMDIKTHIVAIYVDDLVLITKTKGEFAEMKAGIQKVFRAKDMEPVSYIVGIKVVHDRAQRKLWINQQLSADNIVNRFNMQHAFATKEPSIPRKKLRKVNGADANGDIMSDMATKPF</sequence>
<evidence type="ECO:0000313" key="2">
    <source>
        <dbReference type="EMBL" id="OWY97825.1"/>
    </source>
</evidence>
<organism evidence="2 3">
    <name type="scientific">Phytophthora megakarya</name>
    <dbReference type="NCBI Taxonomy" id="4795"/>
    <lineage>
        <taxon>Eukaryota</taxon>
        <taxon>Sar</taxon>
        <taxon>Stramenopiles</taxon>
        <taxon>Oomycota</taxon>
        <taxon>Peronosporomycetes</taxon>
        <taxon>Peronosporales</taxon>
        <taxon>Peronosporaceae</taxon>
        <taxon>Phytophthora</taxon>
    </lineage>
</organism>
<proteinExistence type="predicted"/>
<evidence type="ECO:0000259" key="1">
    <source>
        <dbReference type="Pfam" id="PF07727"/>
    </source>
</evidence>
<dbReference type="EMBL" id="NBNE01010029">
    <property type="protein sequence ID" value="OWY97825.1"/>
    <property type="molecule type" value="Genomic_DNA"/>
</dbReference>
<dbReference type="STRING" id="4795.A0A225UWG8"/>
<gene>
    <name evidence="2" type="ORF">PHMEG_00031549</name>
</gene>
<dbReference type="Proteomes" id="UP000198211">
    <property type="component" value="Unassembled WGS sequence"/>
</dbReference>